<proteinExistence type="predicted"/>
<dbReference type="PROSITE" id="PS50297">
    <property type="entry name" value="ANK_REP_REGION"/>
    <property type="match status" value="3"/>
</dbReference>
<dbReference type="Pfam" id="PF00069">
    <property type="entry name" value="Pkinase"/>
    <property type="match status" value="1"/>
</dbReference>
<feature type="repeat" description="ANK" evidence="4">
    <location>
        <begin position="554"/>
        <end position="576"/>
    </location>
</feature>
<dbReference type="Gene3D" id="1.10.510.10">
    <property type="entry name" value="Transferase(Phosphotransferase) domain 1"/>
    <property type="match status" value="1"/>
</dbReference>
<dbReference type="SUPFAM" id="SSF48403">
    <property type="entry name" value="Ankyrin repeat"/>
    <property type="match status" value="2"/>
</dbReference>
<feature type="repeat" description="ANK" evidence="4">
    <location>
        <begin position="684"/>
        <end position="713"/>
    </location>
</feature>
<dbReference type="PRINTS" id="PR01415">
    <property type="entry name" value="ANKYRIN"/>
</dbReference>
<dbReference type="SUPFAM" id="SSF56112">
    <property type="entry name" value="Protein kinase-like (PK-like)"/>
    <property type="match status" value="1"/>
</dbReference>
<dbReference type="RefSeq" id="XP_026606883.1">
    <property type="nucleotide sequence ID" value="XM_026743720.1"/>
</dbReference>
<protein>
    <recommendedName>
        <fullName evidence="1">protein S-acyltransferase</fullName>
        <ecNumber evidence="1">2.3.1.225</ecNumber>
    </recommendedName>
</protein>
<accession>A0A3D8SUE7</accession>
<dbReference type="Proteomes" id="UP000256690">
    <property type="component" value="Unassembled WGS sequence"/>
</dbReference>
<evidence type="ECO:0000259" key="5">
    <source>
        <dbReference type="PROSITE" id="PS50011"/>
    </source>
</evidence>
<dbReference type="InterPro" id="IPR000719">
    <property type="entry name" value="Prot_kinase_dom"/>
</dbReference>
<dbReference type="PROSITE" id="PS00108">
    <property type="entry name" value="PROTEIN_KINASE_ST"/>
    <property type="match status" value="1"/>
</dbReference>
<evidence type="ECO:0000313" key="7">
    <source>
        <dbReference type="Proteomes" id="UP000256690"/>
    </source>
</evidence>
<sequence>MAPSLFDDDSDVEFQLDDDALDLTRNLSTNFLELSITATRNGNPSLFTSVSQFTAILAQTGIEGPWETKSRNLAERAVKIGEGAQFTVFKERPYYADFKAHPLVIKRVNVDFVRNGDGLFATSQEYRLHLRTLGLEVMALTNPSLRSHPNLVRLVAWGYDYPYADMPVPVLYVEAALMPLSRFLAVDSEYDCSVDVKYQLSLDIANGIEALHQLRIVHGDLKPDNVLVFCTQDDNVPFRAKLSDFGVCIDLETPDSPLAVSDYRGTLGWLAPEVVNETLARFCPFQPDLMFRFDAYSFGLTVVSIFANHGQPLADHPAETMSQLLSQDLPFAMRMKLRGIIQRLLAEDPRQRPLPSAELLKTDAPAYTSWLSLSQVDTGKTLNDIGMINPVYNRGPLFWQRSKNYIIKDLIKQYDKAKDGFPGSVLFGMAQAVTGYVPHVPGRFEAYLIDAAKKGYSPARAVYEQIMSARLHPLEYDLEVLEEWVYQAVSQGYLFARPSALTADRKEQALRKFRDNGGFCTDPFLKKTTVTEAARSAEGALLWIDRHGLVVDQKGNTILHAAAALGRAETVRVLLQSAKVSVDIENDDGETPLYKAAQAGHAEVIQLLIQWSADASRTTRQAKVSALHWLFMLPEISIPSIAAQLIAAGANVDSVIEPVVGENADGFPQRLDIFHYPFELPYGTPLHWAACFRNILAMETLINQGAQVDATYHDSDSGSRPLASATWLGDLEVVECLVKHGADPRLVDSKARNVLHSMTEESPTLHGFLPRPWHAWIRHGRWETYMHRVSKLVQLLVDAGTDINAKSKVYNGLTPIATAADPRAWDGTVIIALLDAGADIERATLSNGTSVLHSWAETWGDRLNYPCSYIPTFKRISTAMSSLDVRLSYDLGHKTPLHSLSHGHQPEVVVVVVVIFNAPGIARRTPNVPDLP</sequence>
<dbReference type="OrthoDB" id="626167at2759"/>
<name>A0A3D8SUE7_9EURO</name>
<feature type="domain" description="Protein kinase" evidence="5">
    <location>
        <begin position="74"/>
        <end position="371"/>
    </location>
</feature>
<dbReference type="Pfam" id="PF12796">
    <property type="entry name" value="Ank_2"/>
    <property type="match status" value="2"/>
</dbReference>
<dbReference type="GO" id="GO:0019706">
    <property type="term" value="F:protein-cysteine S-palmitoyltransferase activity"/>
    <property type="evidence" value="ECO:0007669"/>
    <property type="project" value="UniProtKB-EC"/>
</dbReference>
<dbReference type="PANTHER" id="PTHR24161:SF85">
    <property type="entry name" value="PALMITOYLTRANSFERASE HIP14"/>
    <property type="match status" value="1"/>
</dbReference>
<dbReference type="InterPro" id="IPR008271">
    <property type="entry name" value="Ser/Thr_kinase_AS"/>
</dbReference>
<evidence type="ECO:0000313" key="6">
    <source>
        <dbReference type="EMBL" id="RDW89929.1"/>
    </source>
</evidence>
<dbReference type="STRING" id="1810919.A0A3D8SUE7"/>
<dbReference type="EMBL" id="PVWQ01000002">
    <property type="protein sequence ID" value="RDW89929.1"/>
    <property type="molecule type" value="Genomic_DNA"/>
</dbReference>
<keyword evidence="3 4" id="KW-0040">ANK repeat</keyword>
<dbReference type="InterPro" id="IPR036770">
    <property type="entry name" value="Ankyrin_rpt-contain_sf"/>
</dbReference>
<keyword evidence="2" id="KW-0677">Repeat</keyword>
<dbReference type="InterPro" id="IPR002110">
    <property type="entry name" value="Ankyrin_rpt"/>
</dbReference>
<dbReference type="SMART" id="SM00220">
    <property type="entry name" value="S_TKc"/>
    <property type="match status" value="1"/>
</dbReference>
<dbReference type="PROSITE" id="PS50011">
    <property type="entry name" value="PROTEIN_KINASE_DOM"/>
    <property type="match status" value="1"/>
</dbReference>
<feature type="repeat" description="ANK" evidence="4">
    <location>
        <begin position="717"/>
        <end position="749"/>
    </location>
</feature>
<evidence type="ECO:0000256" key="2">
    <source>
        <dbReference type="ARBA" id="ARBA00022737"/>
    </source>
</evidence>
<dbReference type="GeneID" id="38112074"/>
<dbReference type="Gene3D" id="1.25.40.20">
    <property type="entry name" value="Ankyrin repeat-containing domain"/>
    <property type="match status" value="3"/>
</dbReference>
<dbReference type="PANTHER" id="PTHR24161">
    <property type="entry name" value="ANK_REP_REGION DOMAIN-CONTAINING PROTEIN-RELATED"/>
    <property type="match status" value="1"/>
</dbReference>
<feature type="repeat" description="ANK" evidence="4">
    <location>
        <begin position="588"/>
        <end position="620"/>
    </location>
</feature>
<keyword evidence="7" id="KW-1185">Reference proteome</keyword>
<evidence type="ECO:0000256" key="3">
    <source>
        <dbReference type="ARBA" id="ARBA00023043"/>
    </source>
</evidence>
<dbReference type="SMART" id="SM00248">
    <property type="entry name" value="ANK"/>
    <property type="match status" value="4"/>
</dbReference>
<gene>
    <name evidence="6" type="ORF">DSM5745_01704</name>
</gene>
<evidence type="ECO:0000256" key="1">
    <source>
        <dbReference type="ARBA" id="ARBA00012210"/>
    </source>
</evidence>
<evidence type="ECO:0000256" key="4">
    <source>
        <dbReference type="PROSITE-ProRule" id="PRU00023"/>
    </source>
</evidence>
<dbReference type="AlphaFoldDB" id="A0A3D8SUE7"/>
<dbReference type="GO" id="GO:0004672">
    <property type="term" value="F:protein kinase activity"/>
    <property type="evidence" value="ECO:0007669"/>
    <property type="project" value="InterPro"/>
</dbReference>
<dbReference type="InterPro" id="IPR011009">
    <property type="entry name" value="Kinase-like_dom_sf"/>
</dbReference>
<dbReference type="GO" id="GO:0005524">
    <property type="term" value="F:ATP binding"/>
    <property type="evidence" value="ECO:0007669"/>
    <property type="project" value="InterPro"/>
</dbReference>
<organism evidence="6 7">
    <name type="scientific">Aspergillus mulundensis</name>
    <dbReference type="NCBI Taxonomy" id="1810919"/>
    <lineage>
        <taxon>Eukaryota</taxon>
        <taxon>Fungi</taxon>
        <taxon>Dikarya</taxon>
        <taxon>Ascomycota</taxon>
        <taxon>Pezizomycotina</taxon>
        <taxon>Eurotiomycetes</taxon>
        <taxon>Eurotiomycetidae</taxon>
        <taxon>Eurotiales</taxon>
        <taxon>Aspergillaceae</taxon>
        <taxon>Aspergillus</taxon>
        <taxon>Aspergillus subgen. Nidulantes</taxon>
    </lineage>
</organism>
<comment type="caution">
    <text evidence="6">The sequence shown here is derived from an EMBL/GenBank/DDBJ whole genome shotgun (WGS) entry which is preliminary data.</text>
</comment>
<dbReference type="PROSITE" id="PS50088">
    <property type="entry name" value="ANK_REPEAT"/>
    <property type="match status" value="4"/>
</dbReference>
<dbReference type="EC" id="2.3.1.225" evidence="1"/>
<reference evidence="6 7" key="1">
    <citation type="journal article" date="2018" name="IMA Fungus">
        <title>IMA Genome-F 9: Draft genome sequence of Annulohypoxylon stygium, Aspergillus mulundensis, Berkeleyomyces basicola (syn. Thielaviopsis basicola), Ceratocystis smalleyi, two Cercospora beticola strains, Coleophoma cylindrospora, Fusarium fracticaudum, Phialophora cf. hyalina, and Morchella septimelata.</title>
        <authorList>
            <person name="Wingfield B.D."/>
            <person name="Bills G.F."/>
            <person name="Dong Y."/>
            <person name="Huang W."/>
            <person name="Nel W.J."/>
            <person name="Swalarsk-Parry B.S."/>
            <person name="Vaghefi N."/>
            <person name="Wilken P.M."/>
            <person name="An Z."/>
            <person name="de Beer Z.W."/>
            <person name="De Vos L."/>
            <person name="Chen L."/>
            <person name="Duong T.A."/>
            <person name="Gao Y."/>
            <person name="Hammerbacher A."/>
            <person name="Kikkert J.R."/>
            <person name="Li Y."/>
            <person name="Li H."/>
            <person name="Li K."/>
            <person name="Li Q."/>
            <person name="Liu X."/>
            <person name="Ma X."/>
            <person name="Naidoo K."/>
            <person name="Pethybridge S.J."/>
            <person name="Sun J."/>
            <person name="Steenkamp E.T."/>
            <person name="van der Nest M.A."/>
            <person name="van Wyk S."/>
            <person name="Wingfield M.J."/>
            <person name="Xiong C."/>
            <person name="Yue Q."/>
            <person name="Zhang X."/>
        </authorList>
    </citation>
    <scope>NUCLEOTIDE SEQUENCE [LARGE SCALE GENOMIC DNA]</scope>
    <source>
        <strain evidence="6 7">DSM 5745</strain>
    </source>
</reference>